<proteinExistence type="predicted"/>
<keyword evidence="1" id="KW-0812">Transmembrane</keyword>
<evidence type="ECO:0000256" key="1">
    <source>
        <dbReference type="SAM" id="Phobius"/>
    </source>
</evidence>
<dbReference type="Proteomes" id="UP000078560">
    <property type="component" value="Unassembled WGS sequence"/>
</dbReference>
<name>A0A1A8VNP5_PLAOA</name>
<accession>A0A1A8VNP5</accession>
<dbReference type="Pfam" id="PF05795">
    <property type="entry name" value="Plasmodium_Vir"/>
    <property type="match status" value="1"/>
</dbReference>
<evidence type="ECO:0000313" key="2">
    <source>
        <dbReference type="EMBL" id="SBS80932.1"/>
    </source>
</evidence>
<sequence length="339" mass="39863">MPTTDVDLKSLPSYIFYDNLDIGLQNDDKKDKEYWEFIKNTYIKDTTITEILLKGFYYVCYMYGGKDAYSKRWDYLYYWMGDKVINNLGDSVSFRDVMFTLKAVKTKCDELKPYSENIFDITTEQFKKLKKIYDYFENYNTIFQKIGYSSTDCTLELKKHVEDSYQNYNIVKAECAGKVNEQYCKMFQELEHNNQNIELKELTCNGTKDPTASAEDENVQYRELQSHETGPQGSQLRSGFEGGIQDRSIQGGHIPNNSSFDNVMPIFFPILGIFCVFFILYKFTPFGTWLDVKLLGKKVIQYDIDREKTEELLENTYEFSSTNKKNKEHHVLYYPIENS</sequence>
<keyword evidence="1" id="KW-1133">Transmembrane helix</keyword>
<dbReference type="EMBL" id="FLQU01000107">
    <property type="protein sequence ID" value="SBS80932.1"/>
    <property type="molecule type" value="Genomic_DNA"/>
</dbReference>
<gene>
    <name evidence="2" type="ORF">POVCU2_0007610</name>
</gene>
<dbReference type="AlphaFoldDB" id="A0A1A8VNP5"/>
<protein>
    <submittedName>
        <fullName evidence="2">PIR Superfamily Protein</fullName>
    </submittedName>
</protein>
<organism evidence="2 3">
    <name type="scientific">Plasmodium ovale curtisi</name>
    <dbReference type="NCBI Taxonomy" id="864141"/>
    <lineage>
        <taxon>Eukaryota</taxon>
        <taxon>Sar</taxon>
        <taxon>Alveolata</taxon>
        <taxon>Apicomplexa</taxon>
        <taxon>Aconoidasida</taxon>
        <taxon>Haemosporida</taxon>
        <taxon>Plasmodiidae</taxon>
        <taxon>Plasmodium</taxon>
        <taxon>Plasmodium (Plasmodium)</taxon>
    </lineage>
</organism>
<feature type="transmembrane region" description="Helical" evidence="1">
    <location>
        <begin position="263"/>
        <end position="281"/>
    </location>
</feature>
<reference evidence="3" key="1">
    <citation type="submission" date="2016-05" db="EMBL/GenBank/DDBJ databases">
        <authorList>
            <person name="Naeem Raeece"/>
        </authorList>
    </citation>
    <scope>NUCLEOTIDE SEQUENCE [LARGE SCALE GENOMIC DNA]</scope>
</reference>
<keyword evidence="1" id="KW-0472">Membrane</keyword>
<evidence type="ECO:0000313" key="3">
    <source>
        <dbReference type="Proteomes" id="UP000078560"/>
    </source>
</evidence>
<dbReference type="InterPro" id="IPR008780">
    <property type="entry name" value="Plasmodium_Vir"/>
</dbReference>